<comment type="caution">
    <text evidence="1">The sequence shown here is derived from an EMBL/GenBank/DDBJ whole genome shotgun (WGS) entry which is preliminary data.</text>
</comment>
<gene>
    <name evidence="1" type="ORF">D3878_10920</name>
</gene>
<dbReference type="GO" id="GO:0016787">
    <property type="term" value="F:hydrolase activity"/>
    <property type="evidence" value="ECO:0007669"/>
    <property type="project" value="UniProtKB-KW"/>
</dbReference>
<keyword evidence="1" id="KW-0378">Hydrolase</keyword>
<dbReference type="Proteomes" id="UP000266327">
    <property type="component" value="Unassembled WGS sequence"/>
</dbReference>
<keyword evidence="2" id="KW-1185">Reference proteome</keyword>
<sequence length="86" mass="9994">MDGKLDAKHTVTPDEVDQCFDNKCGVNLIDDRENNRTDPPTLWFIAETNRGRLLKIIYVYRDGNIYLKSAYEPGQVEIDIYEREGK</sequence>
<dbReference type="AlphaFoldDB" id="A0A3A3G8Q9"/>
<dbReference type="OrthoDB" id="8779628at2"/>
<evidence type="ECO:0000313" key="2">
    <source>
        <dbReference type="Proteomes" id="UP000266327"/>
    </source>
</evidence>
<proteinExistence type="predicted"/>
<reference evidence="2" key="1">
    <citation type="submission" date="2018-09" db="EMBL/GenBank/DDBJ databases">
        <authorList>
            <person name="Zhu H."/>
        </authorList>
    </citation>
    <scope>NUCLEOTIDE SEQUENCE [LARGE SCALE GENOMIC DNA]</scope>
    <source>
        <strain evidence="2">K1S02-23</strain>
    </source>
</reference>
<dbReference type="EMBL" id="QYUQ01000002">
    <property type="protein sequence ID" value="RJG04361.1"/>
    <property type="molecule type" value="Genomic_DNA"/>
</dbReference>
<organism evidence="1 2">
    <name type="scientific">Noviherbaspirillum sedimenti</name>
    <dbReference type="NCBI Taxonomy" id="2320865"/>
    <lineage>
        <taxon>Bacteria</taxon>
        <taxon>Pseudomonadati</taxon>
        <taxon>Pseudomonadota</taxon>
        <taxon>Betaproteobacteria</taxon>
        <taxon>Burkholderiales</taxon>
        <taxon>Oxalobacteraceae</taxon>
        <taxon>Noviherbaspirillum</taxon>
    </lineage>
</organism>
<accession>A0A3A3G8Q9</accession>
<name>A0A3A3G8Q9_9BURK</name>
<evidence type="ECO:0000313" key="1">
    <source>
        <dbReference type="EMBL" id="RJG04361.1"/>
    </source>
</evidence>
<protein>
    <submittedName>
        <fullName evidence="1">ADP-ribosyl-(Dinitrogen reductase) hydrolase</fullName>
    </submittedName>
</protein>